<feature type="compositionally biased region" description="Basic residues" evidence="1">
    <location>
        <begin position="9"/>
        <end position="22"/>
    </location>
</feature>
<reference evidence="2 3" key="1">
    <citation type="journal article" date="2013" name="PLoS Pathog.">
        <title>Genomic analysis of the Kiwifruit pathogen Pseudomonas syringae pv. actinidiae provides insight into the origins of an emergent plant disease.</title>
        <authorList>
            <person name="McCann H.C."/>
            <person name="Rikkerink E.H."/>
            <person name="Bertels F."/>
            <person name="Fiers M."/>
            <person name="Lu A."/>
            <person name="Rees-George J."/>
            <person name="Andersen M.T."/>
            <person name="Gleave A.P."/>
            <person name="Haubold B."/>
            <person name="Wohlers M.W."/>
            <person name="Guttman D.S."/>
            <person name="Wang P.W."/>
            <person name="Straub C."/>
            <person name="Vanneste J.L."/>
            <person name="Rainey P.B."/>
            <person name="Templeton M.D."/>
        </authorList>
    </citation>
    <scope>NUCLEOTIDE SEQUENCE [LARGE SCALE GENOMIC DNA]</scope>
    <source>
        <strain evidence="2 3">ICMP 19096</strain>
    </source>
</reference>
<protein>
    <submittedName>
        <fullName evidence="2">Ornithine cyclodeaminase</fullName>
    </submittedName>
</protein>
<evidence type="ECO:0000313" key="2">
    <source>
        <dbReference type="EMBL" id="EPN31058.1"/>
    </source>
</evidence>
<feature type="non-terminal residue" evidence="2">
    <location>
        <position position="1"/>
    </location>
</feature>
<accession>A0A656JJT0</accession>
<dbReference type="Proteomes" id="UP000018849">
    <property type="component" value="Unassembled WGS sequence"/>
</dbReference>
<sequence length="22" mass="2579">DPKDLFSHTRGRAAKKRIRRVA</sequence>
<proteinExistence type="predicted"/>
<dbReference type="EMBL" id="AOKF01003827">
    <property type="protein sequence ID" value="EPN31058.1"/>
    <property type="molecule type" value="Genomic_DNA"/>
</dbReference>
<dbReference type="AlphaFoldDB" id="A0A656JJT0"/>
<organism evidence="2 3">
    <name type="scientific">Pseudomonas syringae pv. actinidiae ICMP 19096</name>
    <dbReference type="NCBI Taxonomy" id="1194405"/>
    <lineage>
        <taxon>Bacteria</taxon>
        <taxon>Pseudomonadati</taxon>
        <taxon>Pseudomonadota</taxon>
        <taxon>Gammaproteobacteria</taxon>
        <taxon>Pseudomonadales</taxon>
        <taxon>Pseudomonadaceae</taxon>
        <taxon>Pseudomonas</taxon>
        <taxon>Pseudomonas syringae</taxon>
    </lineage>
</organism>
<name>A0A656JJT0_PSESF</name>
<evidence type="ECO:0000256" key="1">
    <source>
        <dbReference type="SAM" id="MobiDB-lite"/>
    </source>
</evidence>
<comment type="caution">
    <text evidence="2">The sequence shown here is derived from an EMBL/GenBank/DDBJ whole genome shotgun (WGS) entry which is preliminary data.</text>
</comment>
<gene>
    <name evidence="2" type="ORF">A245_45068</name>
</gene>
<feature type="region of interest" description="Disordered" evidence="1">
    <location>
        <begin position="1"/>
        <end position="22"/>
    </location>
</feature>
<evidence type="ECO:0000313" key="3">
    <source>
        <dbReference type="Proteomes" id="UP000018849"/>
    </source>
</evidence>